<dbReference type="EMBL" id="ATDP01000101">
    <property type="protein sequence ID" value="EQB12805.1"/>
    <property type="molecule type" value="Genomic_DNA"/>
</dbReference>
<proteinExistence type="predicted"/>
<dbReference type="eggNOG" id="ENOG502ZB6Q">
    <property type="taxonomic scope" value="Bacteria"/>
</dbReference>
<comment type="caution">
    <text evidence="1">The sequence shown here is derived from an EMBL/GenBank/DDBJ whole genome shotgun (WGS) entry which is preliminary data.</text>
</comment>
<keyword evidence="2" id="KW-1185">Reference proteome</keyword>
<dbReference type="AlphaFoldDB" id="T0IM26"/>
<gene>
    <name evidence="1" type="ORF">RLDS_18700</name>
</gene>
<dbReference type="Proteomes" id="UP000015531">
    <property type="component" value="Unassembled WGS sequence"/>
</dbReference>
<evidence type="ECO:0000313" key="2">
    <source>
        <dbReference type="Proteomes" id="UP000015531"/>
    </source>
</evidence>
<evidence type="ECO:0000313" key="1">
    <source>
        <dbReference type="EMBL" id="EQB12805.1"/>
    </source>
</evidence>
<dbReference type="Pfam" id="PF07277">
    <property type="entry name" value="SapC"/>
    <property type="match status" value="1"/>
</dbReference>
<dbReference type="PATRIC" id="fig|1331060.3.peg.3610"/>
<reference evidence="1 2" key="1">
    <citation type="journal article" date="2013" name="Genome Announc.">
        <title>Draft Genome Sequence of Sphingobium lactosutens Strain DS20T, Isolated from a Hexachlorocyclohexane Dumpsite.</title>
        <authorList>
            <person name="Kumar R."/>
            <person name="Dwivedi V."/>
            <person name="Negi V."/>
            <person name="Khurana J.P."/>
            <person name="Lal R."/>
        </authorList>
    </citation>
    <scope>NUCLEOTIDE SEQUENCE [LARGE SCALE GENOMIC DNA]</scope>
    <source>
        <strain evidence="1 2">DS20</strain>
    </source>
</reference>
<accession>T0IM26</accession>
<protein>
    <submittedName>
        <fullName evidence="1">SapC-like protein</fullName>
    </submittedName>
</protein>
<dbReference type="InterPro" id="IPR010836">
    <property type="entry name" value="SapC"/>
</dbReference>
<organism evidence="1 2">
    <name type="scientific">Sphingobium lactosutens DS20</name>
    <dbReference type="NCBI Taxonomy" id="1331060"/>
    <lineage>
        <taxon>Bacteria</taxon>
        <taxon>Pseudomonadati</taxon>
        <taxon>Pseudomonadota</taxon>
        <taxon>Alphaproteobacteria</taxon>
        <taxon>Sphingomonadales</taxon>
        <taxon>Sphingomonadaceae</taxon>
        <taxon>Sphingobium</taxon>
    </lineage>
</organism>
<name>T0IM26_9SPHN</name>
<sequence>MHPGDAMSDPLVRIVISEIATAAAACPVFFSKHAESGAFYVGALTGFRRGEPLIDSPDGRWAFRPFEIDRQGFFASGDSIALDPDHPRFAVGGSEALFHPDRTPTAALRAVQKAIGGLMAGAAATDAFIAAMLAHRLIEPVDISLSFDDGDTLRLDGLYTVSLDALSELPDAAVVDLFRSGLLQPAFALAGSLHHVGLMARRRNARLTQIG</sequence>